<dbReference type="SUPFAM" id="SSF54928">
    <property type="entry name" value="RNA-binding domain, RBD"/>
    <property type="match status" value="1"/>
</dbReference>
<feature type="region of interest" description="Disordered" evidence="3">
    <location>
        <begin position="240"/>
        <end position="291"/>
    </location>
</feature>
<feature type="domain" description="RRM" evidence="5">
    <location>
        <begin position="107"/>
        <end position="193"/>
    </location>
</feature>
<reference evidence="6 7" key="3">
    <citation type="submission" date="2019-11" db="EMBL/GenBank/DDBJ databases">
        <title>A de novo genome assembly of a pear dwarfing rootstock.</title>
        <authorList>
            <person name="Wang F."/>
            <person name="Wang J."/>
            <person name="Li S."/>
            <person name="Zhang Y."/>
            <person name="Fang M."/>
            <person name="Ma L."/>
            <person name="Zhao Y."/>
            <person name="Jiang S."/>
        </authorList>
    </citation>
    <scope>NUCLEOTIDE SEQUENCE [LARGE SCALE GENOMIC DNA]</scope>
    <source>
        <strain evidence="6">S2</strain>
        <tissue evidence="6">Leaf</tissue>
    </source>
</reference>
<evidence type="ECO:0000256" key="2">
    <source>
        <dbReference type="PROSITE-ProRule" id="PRU00176"/>
    </source>
</evidence>
<dbReference type="InterPro" id="IPR012677">
    <property type="entry name" value="Nucleotide-bd_a/b_plait_sf"/>
</dbReference>
<keyword evidence="7" id="KW-1185">Reference proteome</keyword>
<dbReference type="InterPro" id="IPR035979">
    <property type="entry name" value="RBD_domain_sf"/>
</dbReference>
<feature type="region of interest" description="Disordered" evidence="3">
    <location>
        <begin position="306"/>
        <end position="354"/>
    </location>
</feature>
<dbReference type="GO" id="GO:0030014">
    <property type="term" value="C:CCR4-NOT complex"/>
    <property type="evidence" value="ECO:0007669"/>
    <property type="project" value="InterPro"/>
</dbReference>
<protein>
    <recommendedName>
        <fullName evidence="8">CCR4-NOT transcription complex subunit 4</fullName>
    </recommendedName>
</protein>
<dbReference type="PROSITE" id="PS50089">
    <property type="entry name" value="ZF_RING_2"/>
    <property type="match status" value="1"/>
</dbReference>
<reference evidence="7" key="2">
    <citation type="submission" date="2019-10" db="EMBL/GenBank/DDBJ databases">
        <title>A de novo genome assembly of a pear dwarfing rootstock.</title>
        <authorList>
            <person name="Wang F."/>
            <person name="Wang J."/>
            <person name="Li S."/>
            <person name="Zhang Y."/>
            <person name="Fang M."/>
            <person name="Ma L."/>
            <person name="Zhao Y."/>
            <person name="Jiang S."/>
        </authorList>
    </citation>
    <scope>NUCLEOTIDE SEQUENCE [LARGE SCALE GENOMIC DNA]</scope>
</reference>
<keyword evidence="2" id="KW-0694">RNA-binding</keyword>
<evidence type="ECO:0000313" key="7">
    <source>
        <dbReference type="Proteomes" id="UP000327157"/>
    </source>
</evidence>
<evidence type="ECO:0000259" key="4">
    <source>
        <dbReference type="PROSITE" id="PS50089"/>
    </source>
</evidence>
<dbReference type="EMBL" id="SMOL01000143">
    <property type="protein sequence ID" value="KAB2630780.1"/>
    <property type="molecule type" value="Genomic_DNA"/>
</dbReference>
<dbReference type="InterPro" id="IPR039780">
    <property type="entry name" value="Mot2"/>
</dbReference>
<dbReference type="CDD" id="cd12438">
    <property type="entry name" value="RRM_CNOT4"/>
    <property type="match status" value="1"/>
</dbReference>
<dbReference type="GO" id="GO:0003723">
    <property type="term" value="F:RNA binding"/>
    <property type="evidence" value="ECO:0007669"/>
    <property type="project" value="UniProtKB-UniRule"/>
</dbReference>
<dbReference type="CDD" id="cd16618">
    <property type="entry name" value="mRING-HC-C4C4_CNOT4"/>
    <property type="match status" value="1"/>
</dbReference>
<dbReference type="GO" id="GO:0004842">
    <property type="term" value="F:ubiquitin-protein transferase activity"/>
    <property type="evidence" value="ECO:0007669"/>
    <property type="project" value="InterPro"/>
</dbReference>
<dbReference type="Gene3D" id="3.30.70.330">
    <property type="match status" value="1"/>
</dbReference>
<proteinExistence type="predicted"/>
<evidence type="ECO:0000256" key="1">
    <source>
        <dbReference type="PROSITE-ProRule" id="PRU00175"/>
    </source>
</evidence>
<organism evidence="6 7">
    <name type="scientific">Pyrus ussuriensis x Pyrus communis</name>
    <dbReference type="NCBI Taxonomy" id="2448454"/>
    <lineage>
        <taxon>Eukaryota</taxon>
        <taxon>Viridiplantae</taxon>
        <taxon>Streptophyta</taxon>
        <taxon>Embryophyta</taxon>
        <taxon>Tracheophyta</taxon>
        <taxon>Spermatophyta</taxon>
        <taxon>Magnoliopsida</taxon>
        <taxon>eudicotyledons</taxon>
        <taxon>Gunneridae</taxon>
        <taxon>Pentapetalae</taxon>
        <taxon>rosids</taxon>
        <taxon>fabids</taxon>
        <taxon>Rosales</taxon>
        <taxon>Rosaceae</taxon>
        <taxon>Amygdaloideae</taxon>
        <taxon>Maleae</taxon>
        <taxon>Pyrus</taxon>
    </lineage>
</organism>
<dbReference type="Proteomes" id="UP000327157">
    <property type="component" value="Chromosome 12"/>
</dbReference>
<dbReference type="SMART" id="SM00361">
    <property type="entry name" value="RRM_1"/>
    <property type="match status" value="1"/>
</dbReference>
<keyword evidence="1" id="KW-0863">Zinc-finger</keyword>
<evidence type="ECO:0000256" key="3">
    <source>
        <dbReference type="SAM" id="MobiDB-lite"/>
    </source>
</evidence>
<evidence type="ECO:0000259" key="5">
    <source>
        <dbReference type="PROSITE" id="PS50102"/>
    </source>
</evidence>
<dbReference type="Pfam" id="PF14570">
    <property type="entry name" value="zf-RING_4"/>
    <property type="match status" value="1"/>
</dbReference>
<dbReference type="PANTHER" id="PTHR12603:SF22">
    <property type="entry name" value="TRANSCRIPTION FACTOR C2H2 FAMILY-RELATED"/>
    <property type="match status" value="1"/>
</dbReference>
<sequence>MSEIGEKTCPICAEEMDLTDQQLKPCKCGYEVCVWCWHHIMEMATNDGKEGRCPLCRTPYDKEKIVGVAANCQKLVAEINVKRKQKKPKGSEVKKQHLTDVRVLQRTLVYVIGIPLNLASEDLLKRREYFGQYGRVLKVSVSRTANGAIQQAPNNSCCVYVSYSKEYEAARCIQSVHSFVLDGRCLRASFGTTKYCHAWLKSVPCNNPDCWYLHDFGSQEDSFTKDELLSAFERSKDHQNIGVTNNLNRHSVKGLPPPTAENSKAERSSAINHPSNITGNEVKSYRADGDPRTSIPAIAPWVMQVTPSVPPATSSPGSERPLYQNPEKSSDLHPLSSEVVRNESSTHNVRSEESHEWLMTEQVITKNGQAAISNTTSGALAERAPVSVTSNKNLCCPSPNNGIERGSRATSTNLISNKNSYCSSSNLSDKSIDIQGSSVAELYRTYEPTSVLPEMGLGKYSRGCETNKPSIHRSLSPDIGESGIISSILTMDLDAPDGSLSPLHNLVKLLSETDKECSLLRVQNSRKLLDKKQSRFSFAQQEDSCDNDIWNASKDYALSGLMGNREYFVDVESNKFLGVPSFTSSKVSEVPRSIAPGFSVPSRAPPPGFSSHLRPRRVDQAFDSSVNHLLQPSCIPTGYSGINGNVEINDPAILQVSEELLARGLSKRANLSQFNSSEPDARLHMLRQQTTSAPQNLGCQDHFMNSYSYLNDAQRITPQQPDQFQPNPSSSFVQPTSQHFSDMHLSNNDWVQWNRVNSVADLGISDLLRNNRLGFNKLIPCYENMQSPTSYFSHLNNRSFEM</sequence>
<feature type="domain" description="RING-type" evidence="4">
    <location>
        <begin position="9"/>
        <end position="57"/>
    </location>
</feature>
<dbReference type="Gene3D" id="3.30.40.10">
    <property type="entry name" value="Zinc/RING finger domain, C3HC4 (zinc finger)"/>
    <property type="match status" value="1"/>
</dbReference>
<comment type="caution">
    <text evidence="6">The sequence shown here is derived from an EMBL/GenBank/DDBJ whole genome shotgun (WGS) entry which is preliminary data.</text>
</comment>
<dbReference type="GO" id="GO:0008270">
    <property type="term" value="F:zinc ion binding"/>
    <property type="evidence" value="ECO:0007669"/>
    <property type="project" value="UniProtKB-KW"/>
</dbReference>
<dbReference type="InterPro" id="IPR001841">
    <property type="entry name" value="Znf_RING"/>
</dbReference>
<dbReference type="FunFam" id="3.30.70.330:FF:000161">
    <property type="entry name" value="RNA binding (RRM/RBD/RNP motifs) family protein"/>
    <property type="match status" value="1"/>
</dbReference>
<evidence type="ECO:0008006" key="8">
    <source>
        <dbReference type="Google" id="ProtNLM"/>
    </source>
</evidence>
<feature type="region of interest" description="Disordered" evidence="3">
    <location>
        <begin position="718"/>
        <end position="737"/>
    </location>
</feature>
<name>A0A5N5HZA8_9ROSA</name>
<dbReference type="AlphaFoldDB" id="A0A5N5HZA8"/>
<dbReference type="InterPro" id="IPR013083">
    <property type="entry name" value="Znf_RING/FYVE/PHD"/>
</dbReference>
<feature type="compositionally biased region" description="Polar residues" evidence="3">
    <location>
        <begin position="269"/>
        <end position="281"/>
    </location>
</feature>
<feature type="compositionally biased region" description="Low complexity" evidence="3">
    <location>
        <begin position="306"/>
        <end position="318"/>
    </location>
</feature>
<accession>A0A5N5HZA8</accession>
<dbReference type="OrthoDB" id="1923159at2759"/>
<dbReference type="PROSITE" id="PS50102">
    <property type="entry name" value="RRM"/>
    <property type="match status" value="1"/>
</dbReference>
<gene>
    <name evidence="6" type="ORF">D8674_008299</name>
</gene>
<dbReference type="InterPro" id="IPR034261">
    <property type="entry name" value="CNOT4_RRM"/>
</dbReference>
<keyword evidence="1" id="KW-0862">Zinc</keyword>
<evidence type="ECO:0000313" key="6">
    <source>
        <dbReference type="EMBL" id="KAB2630780.1"/>
    </source>
</evidence>
<dbReference type="SUPFAM" id="SSF57850">
    <property type="entry name" value="RING/U-box"/>
    <property type="match status" value="1"/>
</dbReference>
<dbReference type="InterPro" id="IPR003954">
    <property type="entry name" value="RRM_euk-type"/>
</dbReference>
<dbReference type="GO" id="GO:0016567">
    <property type="term" value="P:protein ubiquitination"/>
    <property type="evidence" value="ECO:0007669"/>
    <property type="project" value="TreeGrafter"/>
</dbReference>
<dbReference type="PANTHER" id="PTHR12603">
    <property type="entry name" value="CCR4-NOT TRANSCRIPTION COMPLEX RELATED"/>
    <property type="match status" value="1"/>
</dbReference>
<dbReference type="InterPro" id="IPR039515">
    <property type="entry name" value="NOT4_mRING-HC-C4C4"/>
</dbReference>
<reference evidence="6 7" key="1">
    <citation type="submission" date="2019-09" db="EMBL/GenBank/DDBJ databases">
        <authorList>
            <person name="Ou C."/>
        </authorList>
    </citation>
    <scope>NUCLEOTIDE SEQUENCE [LARGE SCALE GENOMIC DNA]</scope>
    <source>
        <strain evidence="6">S2</strain>
        <tissue evidence="6">Leaf</tissue>
    </source>
</reference>
<keyword evidence="1" id="KW-0479">Metal-binding</keyword>
<dbReference type="InterPro" id="IPR000504">
    <property type="entry name" value="RRM_dom"/>
</dbReference>
<dbReference type="Pfam" id="PF00076">
    <property type="entry name" value="RRM_1"/>
    <property type="match status" value="1"/>
</dbReference>